<evidence type="ECO:0008006" key="3">
    <source>
        <dbReference type="Google" id="ProtNLM"/>
    </source>
</evidence>
<dbReference type="OrthoDB" id="10323735at2759"/>
<organism evidence="1 2">
    <name type="scientific">Wallemia hederae</name>
    <dbReference type="NCBI Taxonomy" id="1540922"/>
    <lineage>
        <taxon>Eukaryota</taxon>
        <taxon>Fungi</taxon>
        <taxon>Dikarya</taxon>
        <taxon>Basidiomycota</taxon>
        <taxon>Wallemiomycotina</taxon>
        <taxon>Wallemiomycetes</taxon>
        <taxon>Wallemiales</taxon>
        <taxon>Wallemiaceae</taxon>
        <taxon>Wallemia</taxon>
    </lineage>
</organism>
<dbReference type="EMBL" id="SPNW01000071">
    <property type="protein sequence ID" value="TIA86938.1"/>
    <property type="molecule type" value="Genomic_DNA"/>
</dbReference>
<evidence type="ECO:0000313" key="1">
    <source>
        <dbReference type="EMBL" id="TIA86938.1"/>
    </source>
</evidence>
<proteinExistence type="predicted"/>
<reference evidence="1 2" key="1">
    <citation type="submission" date="2019-03" db="EMBL/GenBank/DDBJ databases">
        <title>Sequencing 23 genomes of Wallemia ichthyophaga.</title>
        <authorList>
            <person name="Gostincar C."/>
        </authorList>
    </citation>
    <scope>NUCLEOTIDE SEQUENCE [LARGE SCALE GENOMIC DNA]</scope>
    <source>
        <strain evidence="1 2">EXF-5753</strain>
    </source>
</reference>
<dbReference type="Gene3D" id="3.30.450.30">
    <property type="entry name" value="Dynein light chain 2a, cytoplasmic"/>
    <property type="match status" value="1"/>
</dbReference>
<comment type="caution">
    <text evidence="1">The sequence shown here is derived from an EMBL/GenBank/DDBJ whole genome shotgun (WGS) entry which is preliminary data.</text>
</comment>
<protein>
    <recommendedName>
        <fullName evidence="3">Late endosomal/lysosomal adaptor and MAPK and MTOR activator 5</fullName>
    </recommendedName>
</protein>
<evidence type="ECO:0000313" key="2">
    <source>
        <dbReference type="Proteomes" id="UP000310189"/>
    </source>
</evidence>
<keyword evidence="2" id="KW-1185">Reference proteome</keyword>
<dbReference type="AlphaFoldDB" id="A0A4T0FFX9"/>
<sequence length="94" mass="10164">MHGDLLSLDDAASVLHQLSTQFGDIDGVLVLDKTQFCIGANGSLKESDASVVAQLTDNVCTTPNNVYKIHLSDNRGFLYLLNNETITLAILKSQ</sequence>
<accession>A0A4T0FFX9</accession>
<name>A0A4T0FFX9_9BASI</name>
<dbReference type="Proteomes" id="UP000310189">
    <property type="component" value="Unassembled WGS sequence"/>
</dbReference>
<gene>
    <name evidence="1" type="ORF">E3P99_03512</name>
</gene>